<dbReference type="InterPro" id="IPR011711">
    <property type="entry name" value="GntR_C"/>
</dbReference>
<feature type="domain" description="HTH gntR-type" evidence="4">
    <location>
        <begin position="24"/>
        <end position="92"/>
    </location>
</feature>
<dbReference type="PRINTS" id="PR00035">
    <property type="entry name" value="HTHGNTR"/>
</dbReference>
<keyword evidence="1" id="KW-0805">Transcription regulation</keyword>
<dbReference type="InterPro" id="IPR036390">
    <property type="entry name" value="WH_DNA-bd_sf"/>
</dbReference>
<dbReference type="EMBL" id="VIWT01000001">
    <property type="protein sequence ID" value="TWF98638.1"/>
    <property type="molecule type" value="Genomic_DNA"/>
</dbReference>
<dbReference type="GO" id="GO:0003700">
    <property type="term" value="F:DNA-binding transcription factor activity"/>
    <property type="evidence" value="ECO:0007669"/>
    <property type="project" value="InterPro"/>
</dbReference>
<dbReference type="PANTHER" id="PTHR43537:SF5">
    <property type="entry name" value="UXU OPERON TRANSCRIPTIONAL REGULATOR"/>
    <property type="match status" value="1"/>
</dbReference>
<protein>
    <submittedName>
        <fullName evidence="5">DNA-binding FadR family transcriptional regulator</fullName>
    </submittedName>
</protein>
<organism evidence="5 6">
    <name type="scientific">Kitasatospora viridis</name>
    <dbReference type="NCBI Taxonomy" id="281105"/>
    <lineage>
        <taxon>Bacteria</taxon>
        <taxon>Bacillati</taxon>
        <taxon>Actinomycetota</taxon>
        <taxon>Actinomycetes</taxon>
        <taxon>Kitasatosporales</taxon>
        <taxon>Streptomycetaceae</taxon>
        <taxon>Kitasatospora</taxon>
    </lineage>
</organism>
<dbReference type="RefSeq" id="WP_145905037.1">
    <property type="nucleotide sequence ID" value="NZ_BAAAMZ010000045.1"/>
</dbReference>
<keyword evidence="6" id="KW-1185">Reference proteome</keyword>
<name>A0A561UGZ0_9ACTN</name>
<keyword evidence="3" id="KW-0804">Transcription</keyword>
<dbReference type="OrthoDB" id="5450856at2"/>
<evidence type="ECO:0000256" key="3">
    <source>
        <dbReference type="ARBA" id="ARBA00023163"/>
    </source>
</evidence>
<dbReference type="InterPro" id="IPR008920">
    <property type="entry name" value="TF_FadR/GntR_C"/>
</dbReference>
<evidence type="ECO:0000313" key="5">
    <source>
        <dbReference type="EMBL" id="TWF98638.1"/>
    </source>
</evidence>
<dbReference type="SUPFAM" id="SSF48008">
    <property type="entry name" value="GntR ligand-binding domain-like"/>
    <property type="match status" value="1"/>
</dbReference>
<reference evidence="5 6" key="1">
    <citation type="submission" date="2019-06" db="EMBL/GenBank/DDBJ databases">
        <title>Sequencing the genomes of 1000 actinobacteria strains.</title>
        <authorList>
            <person name="Klenk H.-P."/>
        </authorList>
    </citation>
    <scope>NUCLEOTIDE SEQUENCE [LARGE SCALE GENOMIC DNA]</scope>
    <source>
        <strain evidence="5 6">DSM 44826</strain>
    </source>
</reference>
<dbReference type="Gene3D" id="1.10.10.10">
    <property type="entry name" value="Winged helix-like DNA-binding domain superfamily/Winged helix DNA-binding domain"/>
    <property type="match status" value="1"/>
</dbReference>
<dbReference type="PROSITE" id="PS50949">
    <property type="entry name" value="HTH_GNTR"/>
    <property type="match status" value="1"/>
</dbReference>
<dbReference type="SMART" id="SM00345">
    <property type="entry name" value="HTH_GNTR"/>
    <property type="match status" value="1"/>
</dbReference>
<comment type="caution">
    <text evidence="5">The sequence shown here is derived from an EMBL/GenBank/DDBJ whole genome shotgun (WGS) entry which is preliminary data.</text>
</comment>
<dbReference type="CDD" id="cd07377">
    <property type="entry name" value="WHTH_GntR"/>
    <property type="match status" value="1"/>
</dbReference>
<dbReference type="InterPro" id="IPR000524">
    <property type="entry name" value="Tscrpt_reg_HTH_GntR"/>
</dbReference>
<dbReference type="GO" id="GO:0003677">
    <property type="term" value="F:DNA binding"/>
    <property type="evidence" value="ECO:0007669"/>
    <property type="project" value="UniProtKB-KW"/>
</dbReference>
<dbReference type="AlphaFoldDB" id="A0A561UGZ0"/>
<keyword evidence="2 5" id="KW-0238">DNA-binding</keyword>
<dbReference type="InterPro" id="IPR036388">
    <property type="entry name" value="WH-like_DNA-bd_sf"/>
</dbReference>
<dbReference type="Pfam" id="PF07729">
    <property type="entry name" value="FCD"/>
    <property type="match status" value="1"/>
</dbReference>
<dbReference type="SUPFAM" id="SSF46785">
    <property type="entry name" value="Winged helix' DNA-binding domain"/>
    <property type="match status" value="1"/>
</dbReference>
<evidence type="ECO:0000313" key="6">
    <source>
        <dbReference type="Proteomes" id="UP000317940"/>
    </source>
</evidence>
<dbReference type="Pfam" id="PF00392">
    <property type="entry name" value="GntR"/>
    <property type="match status" value="1"/>
</dbReference>
<dbReference type="PANTHER" id="PTHR43537">
    <property type="entry name" value="TRANSCRIPTIONAL REGULATOR, GNTR FAMILY"/>
    <property type="match status" value="1"/>
</dbReference>
<dbReference type="SMART" id="SM00895">
    <property type="entry name" value="FCD"/>
    <property type="match status" value="1"/>
</dbReference>
<evidence type="ECO:0000256" key="2">
    <source>
        <dbReference type="ARBA" id="ARBA00023125"/>
    </source>
</evidence>
<dbReference type="Gene3D" id="1.20.120.530">
    <property type="entry name" value="GntR ligand-binding domain-like"/>
    <property type="match status" value="1"/>
</dbReference>
<accession>A0A561UGZ0</accession>
<dbReference type="Proteomes" id="UP000317940">
    <property type="component" value="Unassembled WGS sequence"/>
</dbReference>
<sequence length="253" mass="27107">MTSPQTSGTSGTGGTANLHAAGRRSLVDAAIDQLRERLAAGDWPVGERIPTEHELAEQLRVGRNTVREAIRVLVHAGMLVTRQGEGTFVRSTSDPAAVLRGVQRSGVRDVLEVRAALEAEAARLAAVRHTPEDLARMRAALAREAEVIAAHPERVGREATVEHDLEFHTAVVEAAHNPALTEVYRYFGASVREAMRTAFGDHEMPEVVVATHQALVDAIASGDPELAEAACRALLAEPTAAVEQLLAEFAARK</sequence>
<gene>
    <name evidence="5" type="ORF">FHX73_112459</name>
</gene>
<evidence type="ECO:0000256" key="1">
    <source>
        <dbReference type="ARBA" id="ARBA00023015"/>
    </source>
</evidence>
<proteinExistence type="predicted"/>
<evidence type="ECO:0000259" key="4">
    <source>
        <dbReference type="PROSITE" id="PS50949"/>
    </source>
</evidence>